<accession>A0A368FLV0</accession>
<dbReference type="STRING" id="29170.A0A368FLV0"/>
<name>A0A368FLV0_ANCCA</name>
<dbReference type="Proteomes" id="UP000252519">
    <property type="component" value="Unassembled WGS sequence"/>
</dbReference>
<protein>
    <submittedName>
        <fullName evidence="2">Uncharacterized protein</fullName>
    </submittedName>
</protein>
<evidence type="ECO:0000313" key="3">
    <source>
        <dbReference type="Proteomes" id="UP000252519"/>
    </source>
</evidence>
<organism evidence="2 3">
    <name type="scientific">Ancylostoma caninum</name>
    <name type="common">Dog hookworm</name>
    <dbReference type="NCBI Taxonomy" id="29170"/>
    <lineage>
        <taxon>Eukaryota</taxon>
        <taxon>Metazoa</taxon>
        <taxon>Ecdysozoa</taxon>
        <taxon>Nematoda</taxon>
        <taxon>Chromadorea</taxon>
        <taxon>Rhabditida</taxon>
        <taxon>Rhabditina</taxon>
        <taxon>Rhabditomorpha</taxon>
        <taxon>Strongyloidea</taxon>
        <taxon>Ancylostomatidae</taxon>
        <taxon>Ancylostomatinae</taxon>
        <taxon>Ancylostoma</taxon>
    </lineage>
</organism>
<evidence type="ECO:0000256" key="1">
    <source>
        <dbReference type="SAM" id="MobiDB-lite"/>
    </source>
</evidence>
<gene>
    <name evidence="2" type="ORF">ANCCAN_21675</name>
</gene>
<comment type="caution">
    <text evidence="2">The sequence shown here is derived from an EMBL/GenBank/DDBJ whole genome shotgun (WGS) entry which is preliminary data.</text>
</comment>
<dbReference type="EMBL" id="JOJR01001076">
    <property type="protein sequence ID" value="RCN32518.1"/>
    <property type="molecule type" value="Genomic_DNA"/>
</dbReference>
<keyword evidence="3" id="KW-1185">Reference proteome</keyword>
<reference evidence="2 3" key="1">
    <citation type="submission" date="2014-10" db="EMBL/GenBank/DDBJ databases">
        <title>Draft genome of the hookworm Ancylostoma caninum.</title>
        <authorList>
            <person name="Mitreva M."/>
        </authorList>
    </citation>
    <scope>NUCLEOTIDE SEQUENCE [LARGE SCALE GENOMIC DNA]</scope>
    <source>
        <strain evidence="2 3">Baltimore</strain>
    </source>
</reference>
<feature type="region of interest" description="Disordered" evidence="1">
    <location>
        <begin position="102"/>
        <end position="122"/>
    </location>
</feature>
<sequence length="122" mass="13626">MNFYYIIAIGNIGIPSRSARERAWPVDNEQCSSQHHFSNAFMRPFPPMRNADGLSNMYTGICTVIDHTVSRGVRQKSSQVVAAQGSATEKMHATMDAAKANAALHKVPRPRPHHQSLPQNQW</sequence>
<dbReference type="AlphaFoldDB" id="A0A368FLV0"/>
<proteinExistence type="predicted"/>
<evidence type="ECO:0000313" key="2">
    <source>
        <dbReference type="EMBL" id="RCN32518.1"/>
    </source>
</evidence>